<reference evidence="2" key="1">
    <citation type="journal article" date="2019" name="Int. J. Syst. Evol. Microbiol.">
        <title>The Global Catalogue of Microorganisms (GCM) 10K type strain sequencing project: providing services to taxonomists for standard genome sequencing and annotation.</title>
        <authorList>
            <consortium name="The Broad Institute Genomics Platform"/>
            <consortium name="The Broad Institute Genome Sequencing Center for Infectious Disease"/>
            <person name="Wu L."/>
            <person name="Ma J."/>
        </authorList>
    </citation>
    <scope>NUCLEOTIDE SEQUENCE [LARGE SCALE GENOMIC DNA]</scope>
    <source>
        <strain evidence="2">DFY41</strain>
    </source>
</reference>
<sequence length="148" mass="16340">MDPTLDGQQSLAYTSVSEQTLQPTRVLEHVQRASTGAAVLFVGLVRNHDGGRGVNWLEYSSHPSANDVLREVTAEILDDHPHVQALSAHHRIGRLDIGDVALVAVVSSSHRAASFRACEDLVERVKARIPIWKRQVFTDGDEEWVNSP</sequence>
<gene>
    <name evidence="1" type="ORF">ACFPGP_05740</name>
</gene>
<dbReference type="Pfam" id="PF02391">
    <property type="entry name" value="MoaE"/>
    <property type="match status" value="1"/>
</dbReference>
<comment type="caution">
    <text evidence="1">The sequence shown here is derived from an EMBL/GenBank/DDBJ whole genome shotgun (WGS) entry which is preliminary data.</text>
</comment>
<dbReference type="Gene3D" id="3.90.1170.40">
    <property type="entry name" value="Molybdopterin biosynthesis MoaE subunit"/>
    <property type="match status" value="1"/>
</dbReference>
<dbReference type="CDD" id="cd00756">
    <property type="entry name" value="MoaE"/>
    <property type="match status" value="1"/>
</dbReference>
<dbReference type="SUPFAM" id="SSF54690">
    <property type="entry name" value="Molybdopterin synthase subunit MoaE"/>
    <property type="match status" value="1"/>
</dbReference>
<dbReference type="PANTHER" id="PTHR23404">
    <property type="entry name" value="MOLYBDOPTERIN SYNTHASE RELATED"/>
    <property type="match status" value="1"/>
</dbReference>
<evidence type="ECO:0000313" key="1">
    <source>
        <dbReference type="EMBL" id="MFC5176166.1"/>
    </source>
</evidence>
<protein>
    <submittedName>
        <fullName evidence="1">Molybdenum cofactor biosynthesis protein MoaE</fullName>
    </submittedName>
</protein>
<accession>A0ABW0BFY1</accession>
<dbReference type="EMBL" id="JBHSKD010000005">
    <property type="protein sequence ID" value="MFC5176166.1"/>
    <property type="molecule type" value="Genomic_DNA"/>
</dbReference>
<name>A0ABW0BFY1_9ACTN</name>
<organism evidence="1 2">
    <name type="scientific">Nocardioides taihuensis</name>
    <dbReference type="NCBI Taxonomy" id="1835606"/>
    <lineage>
        <taxon>Bacteria</taxon>
        <taxon>Bacillati</taxon>
        <taxon>Actinomycetota</taxon>
        <taxon>Actinomycetes</taxon>
        <taxon>Propionibacteriales</taxon>
        <taxon>Nocardioidaceae</taxon>
        <taxon>Nocardioides</taxon>
    </lineage>
</organism>
<dbReference type="Proteomes" id="UP001596087">
    <property type="component" value="Unassembled WGS sequence"/>
</dbReference>
<dbReference type="InterPro" id="IPR036563">
    <property type="entry name" value="MoaE_sf"/>
</dbReference>
<proteinExistence type="predicted"/>
<dbReference type="InterPro" id="IPR003448">
    <property type="entry name" value="Mopterin_biosynth_MoaE"/>
</dbReference>
<keyword evidence="2" id="KW-1185">Reference proteome</keyword>
<dbReference type="RefSeq" id="WP_378588129.1">
    <property type="nucleotide sequence ID" value="NZ_JBHSKD010000005.1"/>
</dbReference>
<evidence type="ECO:0000313" key="2">
    <source>
        <dbReference type="Proteomes" id="UP001596087"/>
    </source>
</evidence>